<dbReference type="Pfam" id="PF13573">
    <property type="entry name" value="SprB"/>
    <property type="match status" value="5"/>
</dbReference>
<feature type="region of interest" description="Disordered" evidence="6">
    <location>
        <begin position="385"/>
        <end position="406"/>
    </location>
</feature>
<dbReference type="Pfam" id="PF19406">
    <property type="entry name" value="PKD_5"/>
    <property type="match status" value="3"/>
</dbReference>
<comment type="caution">
    <text evidence="8">The sequence shown here is derived from an EMBL/GenBank/DDBJ whole genome shotgun (WGS) entry which is preliminary data.</text>
</comment>
<dbReference type="InterPro" id="IPR035986">
    <property type="entry name" value="PKD_dom_sf"/>
</dbReference>
<dbReference type="CDD" id="cd00146">
    <property type="entry name" value="PKD"/>
    <property type="match status" value="2"/>
</dbReference>
<dbReference type="NCBIfam" id="TIGR04131">
    <property type="entry name" value="Bac_Flav_CTERM"/>
    <property type="match status" value="1"/>
</dbReference>
<dbReference type="Pfam" id="PF18911">
    <property type="entry name" value="PKD_4"/>
    <property type="match status" value="2"/>
</dbReference>
<dbReference type="SUPFAM" id="SSF49299">
    <property type="entry name" value="PKD domain"/>
    <property type="match status" value="4"/>
</dbReference>
<dbReference type="PANTHER" id="PTHR46730">
    <property type="entry name" value="POLYCYSTIN-1"/>
    <property type="match status" value="1"/>
</dbReference>
<evidence type="ECO:0000313" key="9">
    <source>
        <dbReference type="Proteomes" id="UP000256405"/>
    </source>
</evidence>
<keyword evidence="2" id="KW-0812">Transmembrane</keyword>
<dbReference type="OrthoDB" id="7794186at2"/>
<evidence type="ECO:0000256" key="3">
    <source>
        <dbReference type="ARBA" id="ARBA00022737"/>
    </source>
</evidence>
<protein>
    <submittedName>
        <fullName evidence="8">Gliding motility-associated-like protein</fullName>
    </submittedName>
</protein>
<dbReference type="Gene3D" id="2.60.40.10">
    <property type="entry name" value="Immunoglobulins"/>
    <property type="match status" value="7"/>
</dbReference>
<dbReference type="PROSITE" id="PS50093">
    <property type="entry name" value="PKD"/>
    <property type="match status" value="3"/>
</dbReference>
<dbReference type="EMBL" id="QUNF01000006">
    <property type="protein sequence ID" value="REG90702.1"/>
    <property type="molecule type" value="Genomic_DNA"/>
</dbReference>
<keyword evidence="5" id="KW-0472">Membrane</keyword>
<organism evidence="8 9">
    <name type="scientific">Algoriphagus antarcticus</name>
    <dbReference type="NCBI Taxonomy" id="238540"/>
    <lineage>
        <taxon>Bacteria</taxon>
        <taxon>Pseudomonadati</taxon>
        <taxon>Bacteroidota</taxon>
        <taxon>Cytophagia</taxon>
        <taxon>Cytophagales</taxon>
        <taxon>Cyclobacteriaceae</taxon>
        <taxon>Algoriphagus</taxon>
    </lineage>
</organism>
<dbReference type="Proteomes" id="UP000256405">
    <property type="component" value="Unassembled WGS sequence"/>
</dbReference>
<keyword evidence="4" id="KW-1133">Transmembrane helix</keyword>
<dbReference type="PANTHER" id="PTHR46730:SF4">
    <property type="entry name" value="POLYCYSTIC KIDNEY DISEASE PROTEIN 1-LIKE 1"/>
    <property type="match status" value="1"/>
</dbReference>
<dbReference type="InterPro" id="IPR022409">
    <property type="entry name" value="PKD/Chitinase_dom"/>
</dbReference>
<sequence length="1646" mass="175889">MVNKLTRGIALGFFLFGLIVSLTILGAGRDWLTLNPLLLKGVGVDPVADFTFSPNGNCANVPVKFTNASTGNELTYEWDFGDGKKSTSKDPTHTFSSATGNGIESFDVKLTVKDKDEVVKSVTKTINVKEIPSLNLKSDQAVTTFNNVQYFIVCDIQSSEFTFYNAEAPTENNILYEIDWGDGSPLFDAANWTELKHAYSVGIYNITYTVTPSNGCKVSRKFGVFIGSNPSVGLGTPGNTNVCVGEELTFPISVPANNPDGTIYTVNFSDGSPPEVFTHPPPASVSHIFTDGSCGSQGSGLINFFSVTIVAANPCSFSQASVLPIYVSEPAVPEIEISSDVVCVDETVKIENITDFTGEVSINGSCNVNKRFVWEIFPETGWTLSSGSLGNQPNPSEPNSWTSGSEVINPTFTIPGTYTVKLMTGNRCGLGEETKTIVVIPKPEPSFTLDKTEVCGPATVKATNTSNTVGIPELSGEPIYTWSISYTNGGCGSNSGWAFASGFDKNSESPSFIFNKPGIYTIALTITVSCGSFTQKEKVTITAPPAILLDPMQDSCGPTTFTPKATVSACGSDTPTYKWTFEGGTPSSSTSLDPGPVAFSTVGVKKIMLEVTSGCGTTIAEKTFSVANPPKIDIGQDQEICKGVEIELKGLVTEGSGKYSYKWTNSPSSSIAGSTAADIKVKPNQTTTYTLTVSDQDTQCITSEQVVITVNPAPTIQFSLPDQEICSGESIQAIALNSSPSGESFTWTAEANGASGVTVSGTNEIPIQTLTNTTGEQIKVIYTALIPNSSQGNCTVVPANYTVIVNPEPSYLGDKLTICSGEGFDFKPSGVVSGSKFTWTVTSPVGITGATNSTLAETSIKQQLQNSTNTPLDVTYTVTPTIGTCTGQDFALLVTIQPAPSITFSEEDQNLCTGSESKEVKFTSDVSGATFTWTADPKGVQGVTTSGTSATIPVQSLINPTRLPITVEYKVSVKTSSGGICSGAPKTYRITVNPSITIAEDISDFSGYQISCFSEGDGFIKLNPSGGNGVFAFSWTGPNGFTSANSTIENLTPGIYQVKVEDEFGCSLSKSFEIKEPTKLTSSVVSTTDVLCAGDESGAIELAVTGGVEAEAYQFDWIRNGVPFPSITQNLSAIPAGTYDVTIFDANGCSLIITGIEITEPAAAIVINYTKTDISCYGANDGSLDLDVSGGLPPYTINWSFGSSQSGFDNLGPGDYTLTVSDQSGCIRSQTITIEDAPLFRVDPEVNNITCFGAKDGIIKLDLQGGFGATTIRWDHGAELEDLFNLSAGFYAVTIKDQTDCEIRSEFNIVEPALLAVEPKITDALACDNPQSGEILLGISGGTPPYAIKWSNGQTSGNLLGITSGQYAATITDASGCTINKVFEVKRPPGLAITAFQSSKVQCEPRFIEDEINITISGGIAPYSISWSGGLISADQRTMTTTEPGYYEVTVVDRKGCVTTQSFDVENTETIAKADIESAAFDQYNSYLVNFEIQFWNRSFGKILTYHWDFGDGSESFDENPKHTYAAEGDYEVVLTVTDVFGCPVEVRKKISVFDYYLVVPNVFTPNGDGINDYFFPRFVGIESLEFWVLNKWGETIYHTVDLSSQGWDGNLNREPSIPGNYVYKLRFKTLDGRTQTITDLFMLLK</sequence>
<feature type="domain" description="PKD" evidence="7">
    <location>
        <begin position="46"/>
        <end position="98"/>
    </location>
</feature>
<comment type="subcellular location">
    <subcellularLocation>
        <location evidence="1">Membrane</location>
        <topology evidence="1">Multi-pass membrane protein</topology>
    </subcellularLocation>
</comment>
<keyword evidence="9" id="KW-1185">Reference proteome</keyword>
<dbReference type="GO" id="GO:0006816">
    <property type="term" value="P:calcium ion transport"/>
    <property type="evidence" value="ECO:0007669"/>
    <property type="project" value="TreeGrafter"/>
</dbReference>
<dbReference type="Pfam" id="PF13585">
    <property type="entry name" value="CHU_C"/>
    <property type="match status" value="1"/>
</dbReference>
<gene>
    <name evidence="8" type="ORF">C8N25_106203</name>
</gene>
<dbReference type="GO" id="GO:0005886">
    <property type="term" value="C:plasma membrane"/>
    <property type="evidence" value="ECO:0007669"/>
    <property type="project" value="TreeGrafter"/>
</dbReference>
<dbReference type="GO" id="GO:0005261">
    <property type="term" value="F:monoatomic cation channel activity"/>
    <property type="evidence" value="ECO:0007669"/>
    <property type="project" value="TreeGrafter"/>
</dbReference>
<keyword evidence="3" id="KW-0677">Repeat</keyword>
<accession>A0A3E0DXB6</accession>
<dbReference type="SMART" id="SM00089">
    <property type="entry name" value="PKD"/>
    <property type="match status" value="5"/>
</dbReference>
<dbReference type="InterPro" id="IPR025667">
    <property type="entry name" value="SprB_repeat"/>
</dbReference>
<name>A0A3E0DXB6_9BACT</name>
<evidence type="ECO:0000259" key="7">
    <source>
        <dbReference type="PROSITE" id="PS50093"/>
    </source>
</evidence>
<evidence type="ECO:0000256" key="6">
    <source>
        <dbReference type="SAM" id="MobiDB-lite"/>
    </source>
</evidence>
<dbReference type="InterPro" id="IPR045828">
    <property type="entry name" value="PKD_Bacteroidetes"/>
</dbReference>
<evidence type="ECO:0000256" key="2">
    <source>
        <dbReference type="ARBA" id="ARBA00022692"/>
    </source>
</evidence>
<evidence type="ECO:0000313" key="8">
    <source>
        <dbReference type="EMBL" id="REG90702.1"/>
    </source>
</evidence>
<evidence type="ECO:0000256" key="1">
    <source>
        <dbReference type="ARBA" id="ARBA00004141"/>
    </source>
</evidence>
<proteinExistence type="predicted"/>
<feature type="domain" description="PKD" evidence="7">
    <location>
        <begin position="1476"/>
        <end position="1553"/>
    </location>
</feature>
<dbReference type="RefSeq" id="WP_086543040.1">
    <property type="nucleotide sequence ID" value="NZ_MSSW01000061.1"/>
</dbReference>
<evidence type="ECO:0000256" key="4">
    <source>
        <dbReference type="ARBA" id="ARBA00022989"/>
    </source>
</evidence>
<dbReference type="InterPro" id="IPR013783">
    <property type="entry name" value="Ig-like_fold"/>
</dbReference>
<dbReference type="InterPro" id="IPR026341">
    <property type="entry name" value="T9SS_type_B"/>
</dbReference>
<reference evidence="8 9" key="1">
    <citation type="submission" date="2018-08" db="EMBL/GenBank/DDBJ databases">
        <title>Genomic Encyclopedia of Archaeal and Bacterial Type Strains, Phase II (KMG-II): from individual species to whole genera.</title>
        <authorList>
            <person name="Goeker M."/>
        </authorList>
    </citation>
    <scope>NUCLEOTIDE SEQUENCE [LARGE SCALE GENOMIC DNA]</scope>
    <source>
        <strain evidence="8 9">DSM 15986</strain>
    </source>
</reference>
<dbReference type="Gene3D" id="2.60.40.740">
    <property type="match status" value="1"/>
</dbReference>
<evidence type="ECO:0000256" key="5">
    <source>
        <dbReference type="ARBA" id="ARBA00023136"/>
    </source>
</evidence>
<feature type="domain" description="PKD" evidence="7">
    <location>
        <begin position="497"/>
        <end position="548"/>
    </location>
</feature>
<dbReference type="InterPro" id="IPR000601">
    <property type="entry name" value="PKD_dom"/>
</dbReference>